<reference evidence="5" key="1">
    <citation type="submission" date="2012-12" db="EMBL/GenBank/DDBJ databases">
        <authorList>
            <person name="Hellsten U."/>
            <person name="Grimwood J."/>
            <person name="Chapman J.A."/>
            <person name="Shapiro H."/>
            <person name="Aerts A."/>
            <person name="Otillar R.P."/>
            <person name="Terry A.Y."/>
            <person name="Boore J.L."/>
            <person name="Simakov O."/>
            <person name="Marletaz F."/>
            <person name="Cho S.-J."/>
            <person name="Edsinger-Gonzales E."/>
            <person name="Havlak P."/>
            <person name="Kuo D.-H."/>
            <person name="Larsson T."/>
            <person name="Lv J."/>
            <person name="Arendt D."/>
            <person name="Savage R."/>
            <person name="Osoegawa K."/>
            <person name="de Jong P."/>
            <person name="Lindberg D.R."/>
            <person name="Seaver E.C."/>
            <person name="Weisblat D.A."/>
            <person name="Putnam N.H."/>
            <person name="Grigoriev I.V."/>
            <person name="Rokhsar D.S."/>
        </authorList>
    </citation>
    <scope>NUCLEOTIDE SEQUENCE</scope>
</reference>
<accession>T1FIY9</accession>
<dbReference type="Proteomes" id="UP000015101">
    <property type="component" value="Unassembled WGS sequence"/>
</dbReference>
<evidence type="ECO:0000313" key="4">
    <source>
        <dbReference type="EnsemblMetazoa" id="HelroP182949"/>
    </source>
</evidence>
<dbReference type="Gene3D" id="3.30.460.90">
    <property type="match status" value="1"/>
</dbReference>
<dbReference type="HOGENOM" id="CLU_657703_0_0_1"/>
<organism evidence="4 5">
    <name type="scientific">Helobdella robusta</name>
    <name type="common">Californian leech</name>
    <dbReference type="NCBI Taxonomy" id="6412"/>
    <lineage>
        <taxon>Eukaryota</taxon>
        <taxon>Metazoa</taxon>
        <taxon>Spiralia</taxon>
        <taxon>Lophotrochozoa</taxon>
        <taxon>Annelida</taxon>
        <taxon>Clitellata</taxon>
        <taxon>Hirudinea</taxon>
        <taxon>Rhynchobdellida</taxon>
        <taxon>Glossiphoniidae</taxon>
        <taxon>Helobdella</taxon>
    </lineage>
</organism>
<dbReference type="RefSeq" id="XP_009031915.1">
    <property type="nucleotide sequence ID" value="XM_009033667.1"/>
</dbReference>
<name>T1FIY9_HELRO</name>
<feature type="compositionally biased region" description="Polar residues" evidence="2">
    <location>
        <begin position="121"/>
        <end position="130"/>
    </location>
</feature>
<dbReference type="AlphaFoldDB" id="T1FIY9"/>
<dbReference type="PANTHER" id="PTHR10656">
    <property type="entry name" value="CELL FATE DETERMINING PROTEIN MAB21-RELATED"/>
    <property type="match status" value="1"/>
</dbReference>
<dbReference type="GeneID" id="20208788"/>
<sequence length="418" mass="48920">MEIELETYEYNCVYLSPENNNSYLSKFFVESNNQEKSTRDNRTFLVKNYDGRYLSASALAKNFMEKIEETPAEFSVKIYLALTLRCGRYFISSRNQTFCWKKDDNDHSIDESLSSDDNDPSKNNRCPSQPENEEEDFVVQSTKKLKSWHVSSRFITWIEKCANMKAIWLDRLDEATQKSRSIIGDIVEQLKANNVIVTPEFFGRASENFPSETFEREFDVMLVYNVKGTIEKIPSPIADRCFMMVKSGESIPIPSVTVEDDHNRYLKPSSMLEYFKENIDISCRKYEREHWNTNTELRGQSILMKVSIPQGGDVRFLEFSIDICLTLEVETDEFYVCNHYDKFGRLFIWGKDLHLWRKTSSINETKEIFKFTPEKQDQKKILHQEFTQNLQLLYTELVRIKLVVLNLSAKSMGPSIRG</sequence>
<evidence type="ECO:0000313" key="3">
    <source>
        <dbReference type="EMBL" id="ESN89939.1"/>
    </source>
</evidence>
<reference evidence="4" key="3">
    <citation type="submission" date="2015-06" db="UniProtKB">
        <authorList>
            <consortium name="EnsemblMetazoa"/>
        </authorList>
    </citation>
    <scope>IDENTIFICATION</scope>
</reference>
<evidence type="ECO:0000313" key="5">
    <source>
        <dbReference type="Proteomes" id="UP000015101"/>
    </source>
</evidence>
<feature type="region of interest" description="Disordered" evidence="2">
    <location>
        <begin position="110"/>
        <end position="134"/>
    </location>
</feature>
<proteinExistence type="inferred from homology"/>
<dbReference type="EMBL" id="AMQM01008484">
    <property type="status" value="NOT_ANNOTATED_CDS"/>
    <property type="molecule type" value="Genomic_DNA"/>
</dbReference>
<dbReference type="EnsemblMetazoa" id="HelroT182949">
    <property type="protein sequence ID" value="HelroP182949"/>
    <property type="gene ID" value="HelroG182949"/>
</dbReference>
<protein>
    <submittedName>
        <fullName evidence="3 4">Uncharacterized protein</fullName>
    </submittedName>
</protein>
<evidence type="ECO:0000256" key="1">
    <source>
        <dbReference type="ARBA" id="ARBA00008307"/>
    </source>
</evidence>
<comment type="similarity">
    <text evidence="1">Belongs to the mab-21 family.</text>
</comment>
<dbReference type="PANTHER" id="PTHR10656:SF42">
    <property type="entry name" value="CYCLIC GMP-AMP SYNTHASE-LIKE PROTEIN-RELATED"/>
    <property type="match status" value="1"/>
</dbReference>
<reference evidence="3 5" key="2">
    <citation type="journal article" date="2013" name="Nature">
        <title>Insights into bilaterian evolution from three spiralian genomes.</title>
        <authorList>
            <person name="Simakov O."/>
            <person name="Marletaz F."/>
            <person name="Cho S.J."/>
            <person name="Edsinger-Gonzales E."/>
            <person name="Havlak P."/>
            <person name="Hellsten U."/>
            <person name="Kuo D.H."/>
            <person name="Larsson T."/>
            <person name="Lv J."/>
            <person name="Arendt D."/>
            <person name="Savage R."/>
            <person name="Osoegawa K."/>
            <person name="de Jong P."/>
            <person name="Grimwood J."/>
            <person name="Chapman J.A."/>
            <person name="Shapiro H."/>
            <person name="Aerts A."/>
            <person name="Otillar R.P."/>
            <person name="Terry A.Y."/>
            <person name="Boore J.L."/>
            <person name="Grigoriev I.V."/>
            <person name="Lindberg D.R."/>
            <person name="Seaver E.C."/>
            <person name="Weisblat D.A."/>
            <person name="Putnam N.H."/>
            <person name="Rokhsar D.S."/>
        </authorList>
    </citation>
    <scope>NUCLEOTIDE SEQUENCE</scope>
</reference>
<gene>
    <name evidence="4" type="primary">20208788</name>
    <name evidence="3" type="ORF">HELRODRAFT_182949</name>
</gene>
<evidence type="ECO:0000256" key="2">
    <source>
        <dbReference type="SAM" id="MobiDB-lite"/>
    </source>
</evidence>
<dbReference type="InParanoid" id="T1FIY9"/>
<dbReference type="EMBL" id="KB097788">
    <property type="protein sequence ID" value="ESN89939.1"/>
    <property type="molecule type" value="Genomic_DNA"/>
</dbReference>
<dbReference type="CTD" id="20208788"/>
<keyword evidence="5" id="KW-1185">Reference proteome</keyword>
<dbReference type="KEGG" id="hro:HELRODRAFT_182949"/>